<feature type="region of interest" description="Disordered" evidence="1">
    <location>
        <begin position="125"/>
        <end position="173"/>
    </location>
</feature>
<evidence type="ECO:0000313" key="3">
    <source>
        <dbReference type="Proteomes" id="UP001221898"/>
    </source>
</evidence>
<evidence type="ECO:0000313" key="2">
    <source>
        <dbReference type="EMBL" id="KAJ8394253.1"/>
    </source>
</evidence>
<reference evidence="2" key="1">
    <citation type="journal article" date="2023" name="Science">
        <title>Genome structures resolve the early diversification of teleost fishes.</title>
        <authorList>
            <person name="Parey E."/>
            <person name="Louis A."/>
            <person name="Montfort J."/>
            <person name="Bouchez O."/>
            <person name="Roques C."/>
            <person name="Iampietro C."/>
            <person name="Lluch J."/>
            <person name="Castinel A."/>
            <person name="Donnadieu C."/>
            <person name="Desvignes T."/>
            <person name="Floi Bucao C."/>
            <person name="Jouanno E."/>
            <person name="Wen M."/>
            <person name="Mejri S."/>
            <person name="Dirks R."/>
            <person name="Jansen H."/>
            <person name="Henkel C."/>
            <person name="Chen W.J."/>
            <person name="Zahm M."/>
            <person name="Cabau C."/>
            <person name="Klopp C."/>
            <person name="Thompson A.W."/>
            <person name="Robinson-Rechavi M."/>
            <person name="Braasch I."/>
            <person name="Lecointre G."/>
            <person name="Bobe J."/>
            <person name="Postlethwait J.H."/>
            <person name="Berthelot C."/>
            <person name="Roest Crollius H."/>
            <person name="Guiguen Y."/>
        </authorList>
    </citation>
    <scope>NUCLEOTIDE SEQUENCE</scope>
    <source>
        <strain evidence="2">NC1722</strain>
    </source>
</reference>
<sequence>MKRRRNCAGWSSVTRLRLQSPFTGLHSNTTLCHFSTPALICLLHLKPVSALSVMEEGWSPHHRRPSGRSGALLQITGHLPNEKQDLRRANNPVSPPVTSHCLPIKRKRRGVGVPLGGKHNLQLAGKTGLTRGQPSAGAQISKTPTAPAKSGRNLGAKLTDKPLSILSKPTPLF</sequence>
<dbReference type="AlphaFoldDB" id="A0AAD7S1K3"/>
<keyword evidence="3" id="KW-1185">Reference proteome</keyword>
<protein>
    <submittedName>
        <fullName evidence="2">Uncharacterized protein</fullName>
    </submittedName>
</protein>
<dbReference type="EMBL" id="JAINUG010000128">
    <property type="protein sequence ID" value="KAJ8394253.1"/>
    <property type="molecule type" value="Genomic_DNA"/>
</dbReference>
<organism evidence="2 3">
    <name type="scientific">Aldrovandia affinis</name>
    <dbReference type="NCBI Taxonomy" id="143900"/>
    <lineage>
        <taxon>Eukaryota</taxon>
        <taxon>Metazoa</taxon>
        <taxon>Chordata</taxon>
        <taxon>Craniata</taxon>
        <taxon>Vertebrata</taxon>
        <taxon>Euteleostomi</taxon>
        <taxon>Actinopterygii</taxon>
        <taxon>Neopterygii</taxon>
        <taxon>Teleostei</taxon>
        <taxon>Notacanthiformes</taxon>
        <taxon>Halosauridae</taxon>
        <taxon>Aldrovandia</taxon>
    </lineage>
</organism>
<proteinExistence type="predicted"/>
<gene>
    <name evidence="2" type="ORF">AAFF_G00048360</name>
</gene>
<evidence type="ECO:0000256" key="1">
    <source>
        <dbReference type="SAM" id="MobiDB-lite"/>
    </source>
</evidence>
<comment type="caution">
    <text evidence="2">The sequence shown here is derived from an EMBL/GenBank/DDBJ whole genome shotgun (WGS) entry which is preliminary data.</text>
</comment>
<feature type="compositionally biased region" description="Polar residues" evidence="1">
    <location>
        <begin position="130"/>
        <end position="144"/>
    </location>
</feature>
<name>A0AAD7S1K3_9TELE</name>
<accession>A0AAD7S1K3</accession>
<dbReference type="Proteomes" id="UP001221898">
    <property type="component" value="Unassembled WGS sequence"/>
</dbReference>